<dbReference type="PANTHER" id="PTHR43193">
    <property type="match status" value="1"/>
</dbReference>
<comment type="caution">
    <text evidence="2">The sequence shown here is derived from an EMBL/GenBank/DDBJ whole genome shotgun (WGS) entry which is preliminary data.</text>
</comment>
<keyword evidence="3" id="KW-1185">Reference proteome</keyword>
<dbReference type="Proteomes" id="UP000036951">
    <property type="component" value="Unassembled WGS sequence"/>
</dbReference>
<evidence type="ECO:0000313" key="2">
    <source>
        <dbReference type="EMBL" id="KOO65760.1"/>
    </source>
</evidence>
<evidence type="ECO:0000313" key="3">
    <source>
        <dbReference type="Proteomes" id="UP000036951"/>
    </source>
</evidence>
<reference evidence="2 3" key="1">
    <citation type="submission" date="2015-06" db="EMBL/GenBank/DDBJ databases">
        <title>Prevotella sp. 109, sp. nov., a novel member of the family Prevotellaceae isolated from human faeces.</title>
        <authorList>
            <person name="Shkoporov A.N."/>
            <person name="Chaplin A.V."/>
            <person name="Kafarskaia L.I."/>
            <person name="Efimov B.A."/>
        </authorList>
    </citation>
    <scope>NUCLEOTIDE SEQUENCE [LARGE SCALE GENOMIC DNA]</scope>
    <source>
        <strain evidence="2 3">109</strain>
    </source>
</reference>
<evidence type="ECO:0000259" key="1">
    <source>
        <dbReference type="Pfam" id="PF04432"/>
    </source>
</evidence>
<dbReference type="AlphaFoldDB" id="A0A8E1QVT4"/>
<organism evidence="2 3">
    <name type="scientific">Xylanibacter rarus</name>
    <dbReference type="NCBI Taxonomy" id="1676614"/>
    <lineage>
        <taxon>Bacteria</taxon>
        <taxon>Pseudomonadati</taxon>
        <taxon>Bacteroidota</taxon>
        <taxon>Bacteroidia</taxon>
        <taxon>Bacteroidales</taxon>
        <taxon>Prevotellaceae</taxon>
        <taxon>Xylanibacter</taxon>
    </lineage>
</organism>
<dbReference type="Pfam" id="PF04432">
    <property type="entry name" value="FrhB_FdhB_C"/>
    <property type="match status" value="1"/>
</dbReference>
<dbReference type="InterPro" id="IPR007525">
    <property type="entry name" value="FrhB_FdhB_C"/>
</dbReference>
<accession>A0A8E1QVT4</accession>
<dbReference type="InterPro" id="IPR052977">
    <property type="entry name" value="Polyferredoxin-like_ET"/>
</dbReference>
<feature type="non-terminal residue" evidence="2">
    <location>
        <position position="1"/>
    </location>
</feature>
<protein>
    <recommendedName>
        <fullName evidence="1">Coenzyme F420 hydrogenase/dehydrogenase beta subunit C-terminal domain-containing protein</fullName>
    </recommendedName>
</protein>
<name>A0A8E1QVT4_9BACT</name>
<proteinExistence type="predicted"/>
<dbReference type="EMBL" id="LFQU01000070">
    <property type="protein sequence ID" value="KOO65760.1"/>
    <property type="molecule type" value="Genomic_DNA"/>
</dbReference>
<feature type="domain" description="Coenzyme F420 hydrogenase/dehydrogenase beta subunit C-terminal" evidence="1">
    <location>
        <begin position="42"/>
        <end position="202"/>
    </location>
</feature>
<gene>
    <name evidence="2" type="ORF">ACU52_14510</name>
</gene>
<dbReference type="RefSeq" id="WP_193391587.1">
    <property type="nucleotide sequence ID" value="NZ_LFQU01000070.1"/>
</dbReference>
<sequence length="269" mass="31171">VRHIYIRDKSELAKFRGSKYLQSNINSTYKETEIFLKKGILVLFSGTSCQIAGLKHFLRKDYDNLITIDCICHGVPSPKVWQLYLKELVGRIENIKSISFRDKKTGWKNYSFTINLKDGTTITHLASKNVYMHGFLSNLYLRPSCEKCPSKSGRSGCDITLADYWGVNILNPDMDDDKGTSLILAYTEKGKNILKELKCKSKLISFEDAKKMNGGFKDCAIPHKKRKLFFEQFNILEFSILVSKCLHLSFRERLALKFYRIKKKLQYYL</sequence>
<dbReference type="PANTHER" id="PTHR43193:SF2">
    <property type="entry name" value="POLYFERREDOXIN PROTEIN FWDF"/>
    <property type="match status" value="1"/>
</dbReference>